<organism evidence="1 2">
    <name type="scientific">Dibothriocephalus latus</name>
    <name type="common">Fish tapeworm</name>
    <name type="synonym">Diphyllobothrium latum</name>
    <dbReference type="NCBI Taxonomy" id="60516"/>
    <lineage>
        <taxon>Eukaryota</taxon>
        <taxon>Metazoa</taxon>
        <taxon>Spiralia</taxon>
        <taxon>Lophotrochozoa</taxon>
        <taxon>Platyhelminthes</taxon>
        <taxon>Cestoda</taxon>
        <taxon>Eucestoda</taxon>
        <taxon>Diphyllobothriidea</taxon>
        <taxon>Diphyllobothriidae</taxon>
        <taxon>Dibothriocephalus</taxon>
    </lineage>
</organism>
<dbReference type="AlphaFoldDB" id="A0A3P7LI54"/>
<reference evidence="1 2" key="1">
    <citation type="submission" date="2018-11" db="EMBL/GenBank/DDBJ databases">
        <authorList>
            <consortium name="Pathogen Informatics"/>
        </authorList>
    </citation>
    <scope>NUCLEOTIDE SEQUENCE [LARGE SCALE GENOMIC DNA]</scope>
</reference>
<dbReference type="EMBL" id="UYRU01055485">
    <property type="protein sequence ID" value="VDN13060.1"/>
    <property type="molecule type" value="Genomic_DNA"/>
</dbReference>
<dbReference type="Proteomes" id="UP000281553">
    <property type="component" value="Unassembled WGS sequence"/>
</dbReference>
<protein>
    <submittedName>
        <fullName evidence="1">Uncharacterized protein</fullName>
    </submittedName>
</protein>
<sequence length="170" mass="18281">MYAPYVSQPPPAAAVPSGTCLPPAGPLHYDEGFSFTITQLATQISRVFRNPSLDIPGKDAILSSLTSLQAELASGRLSASVQVLLRNLFSFIQQNDYERANETINALSSNHEMEPVIVGTLTQHFPSTQFLFGSSGKRRGSSVQQISTAFASVVSFQSGQPSEPRGPPLR</sequence>
<keyword evidence="2" id="KW-1185">Reference proteome</keyword>
<accession>A0A3P7LI54</accession>
<gene>
    <name evidence="1" type="ORF">DILT_LOCUS8891</name>
</gene>
<evidence type="ECO:0000313" key="2">
    <source>
        <dbReference type="Proteomes" id="UP000281553"/>
    </source>
</evidence>
<name>A0A3P7LI54_DIBLA</name>
<dbReference type="OrthoDB" id="6264459at2759"/>
<proteinExistence type="predicted"/>
<evidence type="ECO:0000313" key="1">
    <source>
        <dbReference type="EMBL" id="VDN13060.1"/>
    </source>
</evidence>